<evidence type="ECO:0000313" key="2">
    <source>
        <dbReference type="Proteomes" id="UP001596978"/>
    </source>
</evidence>
<protein>
    <submittedName>
        <fullName evidence="1">Acyl-CoA thioesterase</fullName>
        <ecNumber evidence="1">3.1.2.-</ecNumber>
    </submittedName>
</protein>
<dbReference type="EMBL" id="JBHTJH010000004">
    <property type="protein sequence ID" value="MFD0861853.1"/>
    <property type="molecule type" value="Genomic_DNA"/>
</dbReference>
<gene>
    <name evidence="1" type="ORF">ACFQ1M_06515</name>
</gene>
<dbReference type="EC" id="3.1.2.-" evidence="1"/>
<organism evidence="1 2">
    <name type="scientific">Sungkyunkwania multivorans</name>
    <dbReference type="NCBI Taxonomy" id="1173618"/>
    <lineage>
        <taxon>Bacteria</taxon>
        <taxon>Pseudomonadati</taxon>
        <taxon>Bacteroidota</taxon>
        <taxon>Flavobacteriia</taxon>
        <taxon>Flavobacteriales</taxon>
        <taxon>Flavobacteriaceae</taxon>
        <taxon>Sungkyunkwania</taxon>
    </lineage>
</organism>
<dbReference type="Proteomes" id="UP001596978">
    <property type="component" value="Unassembled WGS sequence"/>
</dbReference>
<dbReference type="SUPFAM" id="SSF54637">
    <property type="entry name" value="Thioesterase/thiol ester dehydrase-isomerase"/>
    <property type="match status" value="1"/>
</dbReference>
<comment type="caution">
    <text evidence="1">The sequence shown here is derived from an EMBL/GenBank/DDBJ whole genome shotgun (WGS) entry which is preliminary data.</text>
</comment>
<dbReference type="GO" id="GO:0016787">
    <property type="term" value="F:hydrolase activity"/>
    <property type="evidence" value="ECO:0007669"/>
    <property type="project" value="UniProtKB-KW"/>
</dbReference>
<evidence type="ECO:0000313" key="1">
    <source>
        <dbReference type="EMBL" id="MFD0861853.1"/>
    </source>
</evidence>
<keyword evidence="1" id="KW-0378">Hydrolase</keyword>
<sequence>MTTVQDLPRIVSSKATVRFQDCDPFNHLNNAAYIDYFMNHREDVLLEHYKLDIYGMARKEGKSWVSNSSQIHYFRPALLMETLLIESQLIRHSDSELFVEMRMYDITRNVLKAVIWCGFTHYNLVKKRREIHSEPLMTLFGHITEPVMALTFEERIEQFKSNNPSIYI</sequence>
<dbReference type="Gene3D" id="3.10.129.10">
    <property type="entry name" value="Hotdog Thioesterase"/>
    <property type="match status" value="1"/>
</dbReference>
<dbReference type="Pfam" id="PF13279">
    <property type="entry name" value="4HBT_2"/>
    <property type="match status" value="1"/>
</dbReference>
<dbReference type="InterPro" id="IPR029069">
    <property type="entry name" value="HotDog_dom_sf"/>
</dbReference>
<accession>A0ABW3CVT7</accession>
<keyword evidence="2" id="KW-1185">Reference proteome</keyword>
<name>A0ABW3CVT7_9FLAO</name>
<reference evidence="2" key="1">
    <citation type="journal article" date="2019" name="Int. J. Syst. Evol. Microbiol.">
        <title>The Global Catalogue of Microorganisms (GCM) 10K type strain sequencing project: providing services to taxonomists for standard genome sequencing and annotation.</title>
        <authorList>
            <consortium name="The Broad Institute Genomics Platform"/>
            <consortium name="The Broad Institute Genome Sequencing Center for Infectious Disease"/>
            <person name="Wu L."/>
            <person name="Ma J."/>
        </authorList>
    </citation>
    <scope>NUCLEOTIDE SEQUENCE [LARGE SCALE GENOMIC DNA]</scope>
    <source>
        <strain evidence="2">CCUG 62952</strain>
    </source>
</reference>
<dbReference type="RefSeq" id="WP_386405655.1">
    <property type="nucleotide sequence ID" value="NZ_JBHTJH010000004.1"/>
</dbReference>
<dbReference type="CDD" id="cd00586">
    <property type="entry name" value="4HBT"/>
    <property type="match status" value="1"/>
</dbReference>
<proteinExistence type="predicted"/>